<protein>
    <recommendedName>
        <fullName evidence="10">Protein-export membrane protein SecF</fullName>
    </recommendedName>
</protein>
<feature type="transmembrane region" description="Helical" evidence="10">
    <location>
        <begin position="118"/>
        <end position="137"/>
    </location>
</feature>
<dbReference type="GO" id="GO:0043952">
    <property type="term" value="P:protein transport by the Sec complex"/>
    <property type="evidence" value="ECO:0007669"/>
    <property type="project" value="UniProtKB-UniRule"/>
</dbReference>
<evidence type="ECO:0000256" key="3">
    <source>
        <dbReference type="ARBA" id="ARBA00022475"/>
    </source>
</evidence>
<evidence type="ECO:0000259" key="11">
    <source>
        <dbReference type="PROSITE" id="PS50156"/>
    </source>
</evidence>
<dbReference type="Gene3D" id="1.20.1640.10">
    <property type="entry name" value="Multidrug efflux transporter AcrB transmembrane domain"/>
    <property type="match status" value="1"/>
</dbReference>
<proteinExistence type="inferred from homology"/>
<accession>A0A0G1RMF6</accession>
<comment type="similarity">
    <text evidence="10">Belongs to the SecD/SecF family. SecF subfamily.</text>
</comment>
<dbReference type="AlphaFoldDB" id="A0A0G1RMF6"/>
<dbReference type="PRINTS" id="PR01755">
    <property type="entry name" value="SECFTRNLCASE"/>
</dbReference>
<evidence type="ECO:0000256" key="8">
    <source>
        <dbReference type="ARBA" id="ARBA00023010"/>
    </source>
</evidence>
<evidence type="ECO:0000256" key="10">
    <source>
        <dbReference type="HAMAP-Rule" id="MF_01464"/>
    </source>
</evidence>
<dbReference type="GO" id="GO:0015450">
    <property type="term" value="F:protein-transporting ATPase activity"/>
    <property type="evidence" value="ECO:0007669"/>
    <property type="project" value="InterPro"/>
</dbReference>
<evidence type="ECO:0000256" key="9">
    <source>
        <dbReference type="ARBA" id="ARBA00023136"/>
    </source>
</evidence>
<dbReference type="STRING" id="1618358.UX80_C0004G0023"/>
<dbReference type="InterPro" id="IPR000731">
    <property type="entry name" value="SSD"/>
</dbReference>
<dbReference type="GO" id="GO:0005886">
    <property type="term" value="C:plasma membrane"/>
    <property type="evidence" value="ECO:0007669"/>
    <property type="project" value="UniProtKB-SubCell"/>
</dbReference>
<dbReference type="GO" id="GO:0065002">
    <property type="term" value="P:intracellular protein transmembrane transport"/>
    <property type="evidence" value="ECO:0007669"/>
    <property type="project" value="UniProtKB-UniRule"/>
</dbReference>
<evidence type="ECO:0000313" key="13">
    <source>
        <dbReference type="Proteomes" id="UP000034307"/>
    </source>
</evidence>
<reference evidence="12 13" key="1">
    <citation type="journal article" date="2015" name="Nature">
        <title>rRNA introns, odd ribosomes, and small enigmatic genomes across a large radiation of phyla.</title>
        <authorList>
            <person name="Brown C.T."/>
            <person name="Hug L.A."/>
            <person name="Thomas B.C."/>
            <person name="Sharon I."/>
            <person name="Castelle C.J."/>
            <person name="Singh A."/>
            <person name="Wilkins M.J."/>
            <person name="Williams K.H."/>
            <person name="Banfield J.F."/>
        </authorList>
    </citation>
    <scope>NUCLEOTIDE SEQUENCE [LARGE SCALE GENOMIC DNA]</scope>
</reference>
<sequence length="292" mass="32415">MHVNFMKYKWVYFGISLAILIPGLLSLIFYGLRPSIDFTGGTLLEIQTPAKNFSEVAKNQNLELSSVQPSADNTYLLRFKTLDKDQNEKFKSALGPDLIEKRYESVGPIVGAEMTKKALLAVALASIAIVIYIAWSFRGVPKPYSSWKFGVSAVAALLHDALVVLGIFSLFGHFYHVEIDALFVTALLTVIGFSVHDTIVVFDRVRENLPKMYTKPFSEIVDFSLTETLVRSLNTSLTVILTLTALLLFGGETIRWFVVALLVGIISGTYSSIFNAAPLLVLWESHRPRSTS</sequence>
<comment type="subcellular location">
    <subcellularLocation>
        <location evidence="1 10">Cell membrane</location>
        <topology evidence="1 10">Multi-pass membrane protein</topology>
    </subcellularLocation>
</comment>
<feature type="transmembrane region" description="Helical" evidence="10">
    <location>
        <begin position="181"/>
        <end position="202"/>
    </location>
</feature>
<organism evidence="12 13">
    <name type="scientific">Candidatus Amesbacteria bacterium GW2011_GWA2_47_11b</name>
    <dbReference type="NCBI Taxonomy" id="1618358"/>
    <lineage>
        <taxon>Bacteria</taxon>
        <taxon>Candidatus Amesiibacteriota</taxon>
    </lineage>
</organism>
<evidence type="ECO:0000256" key="4">
    <source>
        <dbReference type="ARBA" id="ARBA00022519"/>
    </source>
</evidence>
<keyword evidence="3 10" id="KW-1003">Cell membrane</keyword>
<dbReference type="InterPro" id="IPR005665">
    <property type="entry name" value="SecF_bac"/>
</dbReference>
<keyword evidence="5 10" id="KW-0812">Transmembrane</keyword>
<evidence type="ECO:0000256" key="7">
    <source>
        <dbReference type="ARBA" id="ARBA00022989"/>
    </source>
</evidence>
<dbReference type="InterPro" id="IPR022645">
    <property type="entry name" value="SecD/SecF_bac"/>
</dbReference>
<dbReference type="PANTHER" id="PTHR30081">
    <property type="entry name" value="PROTEIN-EXPORT MEMBRANE PROTEIN SEC"/>
    <property type="match status" value="1"/>
</dbReference>
<name>A0A0G1RMF6_9BACT</name>
<evidence type="ECO:0000256" key="5">
    <source>
        <dbReference type="ARBA" id="ARBA00022692"/>
    </source>
</evidence>
<feature type="domain" description="SSD" evidence="11">
    <location>
        <begin position="118"/>
        <end position="282"/>
    </location>
</feature>
<dbReference type="InterPro" id="IPR022646">
    <property type="entry name" value="SecD/SecF_CS"/>
</dbReference>
<feature type="transmembrane region" description="Helical" evidence="10">
    <location>
        <begin position="233"/>
        <end position="250"/>
    </location>
</feature>
<dbReference type="Proteomes" id="UP000034307">
    <property type="component" value="Unassembled WGS sequence"/>
</dbReference>
<dbReference type="InterPro" id="IPR022813">
    <property type="entry name" value="SecD/SecF_arch_bac"/>
</dbReference>
<keyword evidence="8 10" id="KW-0811">Translocation</keyword>
<evidence type="ECO:0000313" key="12">
    <source>
        <dbReference type="EMBL" id="KKU58272.1"/>
    </source>
</evidence>
<dbReference type="InterPro" id="IPR048634">
    <property type="entry name" value="SecD_SecF_C"/>
</dbReference>
<dbReference type="GO" id="GO:0006605">
    <property type="term" value="P:protein targeting"/>
    <property type="evidence" value="ECO:0007669"/>
    <property type="project" value="UniProtKB-UniRule"/>
</dbReference>
<evidence type="ECO:0000256" key="2">
    <source>
        <dbReference type="ARBA" id="ARBA00022448"/>
    </source>
</evidence>
<dbReference type="Pfam" id="PF02355">
    <property type="entry name" value="SecD_SecF_C"/>
    <property type="match status" value="1"/>
</dbReference>
<gene>
    <name evidence="10" type="primary">secF</name>
    <name evidence="12" type="ORF">UX80_C0004G0023</name>
</gene>
<feature type="transmembrane region" description="Helical" evidence="10">
    <location>
        <begin position="256"/>
        <end position="283"/>
    </location>
</feature>
<dbReference type="HAMAP" id="MF_01464_B">
    <property type="entry name" value="SecF_B"/>
    <property type="match status" value="1"/>
</dbReference>
<dbReference type="EMBL" id="LCNO01000004">
    <property type="protein sequence ID" value="KKU58272.1"/>
    <property type="molecule type" value="Genomic_DNA"/>
</dbReference>
<keyword evidence="2 10" id="KW-0813">Transport</keyword>
<comment type="caution">
    <text evidence="12">The sequence shown here is derived from an EMBL/GenBank/DDBJ whole genome shotgun (WGS) entry which is preliminary data.</text>
</comment>
<comment type="subunit">
    <text evidence="10">Forms a complex with SecD. Part of the essential Sec protein translocation apparatus which comprises SecA, SecYEG and auxiliary proteins SecDF. Other proteins may also be involved.</text>
</comment>
<evidence type="ECO:0000256" key="1">
    <source>
        <dbReference type="ARBA" id="ARBA00004651"/>
    </source>
</evidence>
<dbReference type="NCBIfam" id="TIGR00966">
    <property type="entry name" value="transloc_SecF"/>
    <property type="match status" value="1"/>
</dbReference>
<dbReference type="PATRIC" id="fig|1618358.3.peg.256"/>
<keyword evidence="9 10" id="KW-0472">Membrane</keyword>
<dbReference type="PANTHER" id="PTHR30081:SF8">
    <property type="entry name" value="PROTEIN TRANSLOCASE SUBUNIT SECF"/>
    <property type="match status" value="1"/>
</dbReference>
<keyword evidence="6 10" id="KW-0653">Protein transport</keyword>
<comment type="function">
    <text evidence="10">Part of the Sec protein translocase complex. Interacts with the SecYEG preprotein conducting channel. SecDF uses the proton motive force (PMF) to complete protein translocation after the ATP-dependent function of SecA.</text>
</comment>
<dbReference type="Pfam" id="PF07549">
    <property type="entry name" value="Sec_GG"/>
    <property type="match status" value="1"/>
</dbReference>
<dbReference type="SUPFAM" id="SSF82866">
    <property type="entry name" value="Multidrug efflux transporter AcrB transmembrane domain"/>
    <property type="match status" value="1"/>
</dbReference>
<feature type="transmembrane region" description="Helical" evidence="10">
    <location>
        <begin position="12"/>
        <end position="32"/>
    </location>
</feature>
<feature type="transmembrane region" description="Helical" evidence="10">
    <location>
        <begin position="149"/>
        <end position="175"/>
    </location>
</feature>
<keyword evidence="7 10" id="KW-1133">Transmembrane helix</keyword>
<keyword evidence="4" id="KW-0997">Cell inner membrane</keyword>
<evidence type="ECO:0000256" key="6">
    <source>
        <dbReference type="ARBA" id="ARBA00022927"/>
    </source>
</evidence>
<dbReference type="PROSITE" id="PS50156">
    <property type="entry name" value="SSD"/>
    <property type="match status" value="1"/>
</dbReference>